<accession>A0A9W9Y389</accession>
<keyword evidence="9" id="KW-1185">Reference proteome</keyword>
<evidence type="ECO:0000259" key="7">
    <source>
        <dbReference type="Pfam" id="PF08493"/>
    </source>
</evidence>
<feature type="region of interest" description="Disordered" evidence="6">
    <location>
        <begin position="1"/>
        <end position="56"/>
    </location>
</feature>
<evidence type="ECO:0000313" key="9">
    <source>
        <dbReference type="Proteomes" id="UP001149954"/>
    </source>
</evidence>
<dbReference type="GO" id="GO:0006355">
    <property type="term" value="P:regulation of DNA-templated transcription"/>
    <property type="evidence" value="ECO:0007669"/>
    <property type="project" value="InterPro"/>
</dbReference>
<proteinExistence type="predicted"/>
<keyword evidence="4" id="KW-0804">Transcription</keyword>
<comment type="caution">
    <text evidence="8">The sequence shown here is derived from an EMBL/GenBank/DDBJ whole genome shotgun (WGS) entry which is preliminary data.</text>
</comment>
<dbReference type="AlphaFoldDB" id="A0A9W9Y389"/>
<dbReference type="GO" id="GO:0046872">
    <property type="term" value="F:metal ion binding"/>
    <property type="evidence" value="ECO:0007669"/>
    <property type="project" value="UniProtKB-KW"/>
</dbReference>
<dbReference type="OrthoDB" id="2740448at2759"/>
<protein>
    <submittedName>
        <fullName evidence="8">Ribosomal protein L10e/L16</fullName>
    </submittedName>
</protein>
<feature type="region of interest" description="Disordered" evidence="6">
    <location>
        <begin position="170"/>
        <end position="196"/>
    </location>
</feature>
<keyword evidence="2" id="KW-0805">Transcription regulation</keyword>
<feature type="compositionally biased region" description="Acidic residues" evidence="6">
    <location>
        <begin position="34"/>
        <end position="56"/>
    </location>
</feature>
<keyword evidence="8" id="KW-0687">Ribonucleoprotein</keyword>
<keyword evidence="8" id="KW-0689">Ribosomal protein</keyword>
<keyword evidence="5" id="KW-0539">Nucleus</keyword>
<evidence type="ECO:0000256" key="1">
    <source>
        <dbReference type="ARBA" id="ARBA00022723"/>
    </source>
</evidence>
<evidence type="ECO:0000256" key="6">
    <source>
        <dbReference type="SAM" id="MobiDB-lite"/>
    </source>
</evidence>
<dbReference type="GO" id="GO:0045122">
    <property type="term" value="P:aflatoxin biosynthetic process"/>
    <property type="evidence" value="ECO:0007669"/>
    <property type="project" value="InterPro"/>
</dbReference>
<dbReference type="EMBL" id="JAPWDS010000002">
    <property type="protein sequence ID" value="KAJ5515086.1"/>
    <property type="molecule type" value="Genomic_DNA"/>
</dbReference>
<dbReference type="GO" id="GO:0005634">
    <property type="term" value="C:nucleus"/>
    <property type="evidence" value="ECO:0007669"/>
    <property type="project" value="InterPro"/>
</dbReference>
<reference evidence="8" key="1">
    <citation type="submission" date="2022-12" db="EMBL/GenBank/DDBJ databases">
        <authorList>
            <person name="Petersen C."/>
        </authorList>
    </citation>
    <scope>NUCLEOTIDE SEQUENCE</scope>
    <source>
        <strain evidence="8">IBT 29495</strain>
    </source>
</reference>
<gene>
    <name evidence="8" type="ORF">N7463_004638</name>
</gene>
<evidence type="ECO:0000256" key="5">
    <source>
        <dbReference type="ARBA" id="ARBA00023242"/>
    </source>
</evidence>
<dbReference type="Pfam" id="PF08493">
    <property type="entry name" value="AflR"/>
    <property type="match status" value="1"/>
</dbReference>
<feature type="domain" description="Aflatoxin regulatory protein" evidence="7">
    <location>
        <begin position="56"/>
        <end position="159"/>
    </location>
</feature>
<name>A0A9W9Y389_9EURO</name>
<evidence type="ECO:0000256" key="2">
    <source>
        <dbReference type="ARBA" id="ARBA00023015"/>
    </source>
</evidence>
<organism evidence="8 9">
    <name type="scientific">Penicillium fimorum</name>
    <dbReference type="NCBI Taxonomy" id="1882269"/>
    <lineage>
        <taxon>Eukaryota</taxon>
        <taxon>Fungi</taxon>
        <taxon>Dikarya</taxon>
        <taxon>Ascomycota</taxon>
        <taxon>Pezizomycotina</taxon>
        <taxon>Eurotiomycetes</taxon>
        <taxon>Eurotiomycetidae</taxon>
        <taxon>Eurotiales</taxon>
        <taxon>Aspergillaceae</taxon>
        <taxon>Penicillium</taxon>
    </lineage>
</organism>
<dbReference type="Proteomes" id="UP001149954">
    <property type="component" value="Unassembled WGS sequence"/>
</dbReference>
<evidence type="ECO:0000256" key="4">
    <source>
        <dbReference type="ARBA" id="ARBA00023163"/>
    </source>
</evidence>
<evidence type="ECO:0000256" key="3">
    <source>
        <dbReference type="ARBA" id="ARBA00023125"/>
    </source>
</evidence>
<feature type="compositionally biased region" description="Polar residues" evidence="6">
    <location>
        <begin position="1"/>
        <end position="10"/>
    </location>
</feature>
<evidence type="ECO:0000313" key="8">
    <source>
        <dbReference type="EMBL" id="KAJ5515086.1"/>
    </source>
</evidence>
<feature type="compositionally biased region" description="Basic and acidic residues" evidence="6">
    <location>
        <begin position="21"/>
        <end position="33"/>
    </location>
</feature>
<dbReference type="GO" id="GO:0005840">
    <property type="term" value="C:ribosome"/>
    <property type="evidence" value="ECO:0007669"/>
    <property type="project" value="UniProtKB-KW"/>
</dbReference>
<keyword evidence="1" id="KW-0479">Metal-binding</keyword>
<dbReference type="GO" id="GO:0003677">
    <property type="term" value="F:DNA binding"/>
    <property type="evidence" value="ECO:0007669"/>
    <property type="project" value="UniProtKB-KW"/>
</dbReference>
<reference evidence="8" key="2">
    <citation type="journal article" date="2023" name="IMA Fungus">
        <title>Comparative genomic study of the Penicillium genus elucidates a diverse pangenome and 15 lateral gene transfer events.</title>
        <authorList>
            <person name="Petersen C."/>
            <person name="Sorensen T."/>
            <person name="Nielsen M.R."/>
            <person name="Sondergaard T.E."/>
            <person name="Sorensen J.L."/>
            <person name="Fitzpatrick D.A."/>
            <person name="Frisvad J.C."/>
            <person name="Nielsen K.L."/>
        </authorList>
    </citation>
    <scope>NUCLEOTIDE SEQUENCE</scope>
    <source>
        <strain evidence="8">IBT 29495</strain>
    </source>
</reference>
<dbReference type="InterPro" id="IPR013700">
    <property type="entry name" value="AflR"/>
</dbReference>
<sequence>MIGSNSTVTGGDNLGSLPTHVHLEHGHSSYDDTREMDDDNGSQEGDEVPEHPEEEQEPCIAIACRMLYSLYEFIQSDCVNGNATNDAQSCNMRKPPTPEEEEPASDVVFCTTRSATETVSRLLNCTGRSCAQDSSMLLVLGSVLLKILSWYEALYESEINGLGLPSTLPNGCEDVSSQRHHSDSSQSGNKHSTGPS</sequence>
<keyword evidence="3" id="KW-0238">DNA-binding</keyword>